<organism evidence="2 3">
    <name type="scientific">Holzapfeliella saturejae</name>
    <dbReference type="NCBI Taxonomy" id="3082953"/>
    <lineage>
        <taxon>Bacteria</taxon>
        <taxon>Bacillati</taxon>
        <taxon>Bacillota</taxon>
        <taxon>Bacilli</taxon>
        <taxon>Lactobacillales</taxon>
        <taxon>Lactobacillaceae</taxon>
        <taxon>Holzapfeliella</taxon>
    </lineage>
</organism>
<evidence type="ECO:0000313" key="3">
    <source>
        <dbReference type="Proteomes" id="UP001377804"/>
    </source>
</evidence>
<sequence>MDFKKIITHICNVIWVKVEDGIYLHDYYKKCLKVIFSNASITMLFLFFKNLLEGNFVFNNLIKIVILIYITIVFCNIIYNCAKRQKNIALAISWLVGFLPITVYWFPQISPPVIIVAVTLWLFVLYIGVESSSRLSEDLSIKSRCFKENLRNRNKERFQQLLFVIIFYVIVGLLYWFVSDFSVEVFQIFSVTTSFFSFFLSADTLISLMGINSDDVKDQKKGQVNTKLNRFKLCYFLFLFAMACINYLSLPDFIKNNSLVKMLPFGLRKVIVFFIFIILYYIAYKIFSPKVKKLFFTTDRILFLRCFYVVHQTNVSDLKELSELKETVDKKAQDLEQINQVLKNGFINFKKIKVISYKTTKTKF</sequence>
<evidence type="ECO:0000313" key="2">
    <source>
        <dbReference type="EMBL" id="MEJ6349025.1"/>
    </source>
</evidence>
<name>A0ABU8SI15_9LACO</name>
<evidence type="ECO:0000256" key="1">
    <source>
        <dbReference type="SAM" id="Phobius"/>
    </source>
</evidence>
<keyword evidence="3" id="KW-1185">Reference proteome</keyword>
<accession>A0ABU8SI15</accession>
<feature type="transmembrane region" description="Helical" evidence="1">
    <location>
        <begin position="233"/>
        <end position="250"/>
    </location>
</feature>
<feature type="transmembrane region" description="Helical" evidence="1">
    <location>
        <begin position="185"/>
        <end position="212"/>
    </location>
</feature>
<keyword evidence="1" id="KW-0812">Transmembrane</keyword>
<feature type="transmembrane region" description="Helical" evidence="1">
    <location>
        <begin position="270"/>
        <end position="287"/>
    </location>
</feature>
<dbReference type="RefSeq" id="WP_339970583.1">
    <property type="nucleotide sequence ID" value="NZ_JAWMWG010000006.1"/>
</dbReference>
<feature type="transmembrane region" description="Helical" evidence="1">
    <location>
        <begin position="112"/>
        <end position="129"/>
    </location>
</feature>
<gene>
    <name evidence="2" type="ORF">R4Y45_07300</name>
</gene>
<feature type="transmembrane region" description="Helical" evidence="1">
    <location>
        <begin position="31"/>
        <end position="48"/>
    </location>
</feature>
<proteinExistence type="predicted"/>
<comment type="caution">
    <text evidence="2">The sequence shown here is derived from an EMBL/GenBank/DDBJ whole genome shotgun (WGS) entry which is preliminary data.</text>
</comment>
<keyword evidence="1" id="KW-0472">Membrane</keyword>
<reference evidence="2 3" key="1">
    <citation type="submission" date="2023-10" db="EMBL/GenBank/DDBJ databases">
        <title>Holzapfeliella saturejae sp. nov. isolated from Satureja montana flowers.</title>
        <authorList>
            <person name="Alcantara C."/>
            <person name="Zuniga M."/>
            <person name="Landete J.M."/>
            <person name="Monedero V."/>
        </authorList>
    </citation>
    <scope>NUCLEOTIDE SEQUENCE [LARGE SCALE GENOMIC DNA]</scope>
    <source>
        <strain evidence="2 3">He02</strain>
    </source>
</reference>
<keyword evidence="1" id="KW-1133">Transmembrane helix</keyword>
<dbReference type="EMBL" id="JAWMWG010000006">
    <property type="protein sequence ID" value="MEJ6349025.1"/>
    <property type="molecule type" value="Genomic_DNA"/>
</dbReference>
<feature type="transmembrane region" description="Helical" evidence="1">
    <location>
        <begin position="88"/>
        <end position="106"/>
    </location>
</feature>
<feature type="transmembrane region" description="Helical" evidence="1">
    <location>
        <begin position="161"/>
        <end position="179"/>
    </location>
</feature>
<dbReference type="Proteomes" id="UP001377804">
    <property type="component" value="Unassembled WGS sequence"/>
</dbReference>
<feature type="transmembrane region" description="Helical" evidence="1">
    <location>
        <begin position="60"/>
        <end position="81"/>
    </location>
</feature>
<protein>
    <submittedName>
        <fullName evidence="2">Uncharacterized protein</fullName>
    </submittedName>
</protein>